<comment type="caution">
    <text evidence="1">The sequence shown here is derived from an EMBL/GenBank/DDBJ whole genome shotgun (WGS) entry which is preliminary data.</text>
</comment>
<proteinExistence type="predicted"/>
<accession>A0A0F8X0T1</accession>
<protein>
    <recommendedName>
        <fullName evidence="2">PARP-type domain-containing protein</fullName>
    </recommendedName>
</protein>
<organism evidence="1">
    <name type="scientific">marine sediment metagenome</name>
    <dbReference type="NCBI Taxonomy" id="412755"/>
    <lineage>
        <taxon>unclassified sequences</taxon>
        <taxon>metagenomes</taxon>
        <taxon>ecological metagenomes</taxon>
    </lineage>
</organism>
<dbReference type="AlphaFoldDB" id="A0A0F8X0T1"/>
<dbReference type="EMBL" id="LAZR01061955">
    <property type="protein sequence ID" value="KKK62518.1"/>
    <property type="molecule type" value="Genomic_DNA"/>
</dbReference>
<sequence>MAGRWEEATEDQQDMPTKACGGCGDTVSHLVTMPGQLVTINEAWWHIPCYNKATQEAKDAATQTVRDAWAEINEQWLTRSNRHCNDGPGSEKHNTLLKERLGPVRLKELLKKRKRNAGTARARLARLRLIALNQQEEKALKAIE</sequence>
<gene>
    <name evidence="1" type="ORF">LCGC14_3003540</name>
</gene>
<reference evidence="1" key="1">
    <citation type="journal article" date="2015" name="Nature">
        <title>Complex archaea that bridge the gap between prokaryotes and eukaryotes.</title>
        <authorList>
            <person name="Spang A."/>
            <person name="Saw J.H."/>
            <person name="Jorgensen S.L."/>
            <person name="Zaremba-Niedzwiedzka K."/>
            <person name="Martijn J."/>
            <person name="Lind A.E."/>
            <person name="van Eijk R."/>
            <person name="Schleper C."/>
            <person name="Guy L."/>
            <person name="Ettema T.J."/>
        </authorList>
    </citation>
    <scope>NUCLEOTIDE SEQUENCE</scope>
</reference>
<evidence type="ECO:0008006" key="2">
    <source>
        <dbReference type="Google" id="ProtNLM"/>
    </source>
</evidence>
<name>A0A0F8X0T1_9ZZZZ</name>
<evidence type="ECO:0000313" key="1">
    <source>
        <dbReference type="EMBL" id="KKK62518.1"/>
    </source>
</evidence>